<protein>
    <submittedName>
        <fullName evidence="6">Glycoside hydrolase/deacetylase ChbG (UPF0249 family)</fullName>
    </submittedName>
</protein>
<reference evidence="6 7" key="1">
    <citation type="submission" date="2020-02" db="EMBL/GenBank/DDBJ databases">
        <title>Sequencing the genomes of 1000 actinobacteria strains.</title>
        <authorList>
            <person name="Klenk H.-P."/>
        </authorList>
    </citation>
    <scope>NUCLEOTIDE SEQUENCE [LARGE SCALE GENOMIC DNA]</scope>
    <source>
        <strain evidence="6 7">DSM 19609</strain>
    </source>
</reference>
<accession>A0ABX0SJW1</accession>
<name>A0ABX0SJW1_9ACTN</name>
<evidence type="ECO:0000256" key="4">
    <source>
        <dbReference type="ARBA" id="ARBA00022842"/>
    </source>
</evidence>
<evidence type="ECO:0000256" key="2">
    <source>
        <dbReference type="ARBA" id="ARBA00022723"/>
    </source>
</evidence>
<dbReference type="Gene3D" id="3.20.20.370">
    <property type="entry name" value="Glycoside hydrolase/deacetylase"/>
    <property type="match status" value="1"/>
</dbReference>
<gene>
    <name evidence="6" type="ORF">FB473_001682</name>
</gene>
<keyword evidence="5" id="KW-0119">Carbohydrate metabolism</keyword>
<dbReference type="GO" id="GO:0016787">
    <property type="term" value="F:hydrolase activity"/>
    <property type="evidence" value="ECO:0007669"/>
    <property type="project" value="UniProtKB-KW"/>
</dbReference>
<dbReference type="PANTHER" id="PTHR31609">
    <property type="entry name" value="YDJC DEACETYLASE FAMILY MEMBER"/>
    <property type="match status" value="1"/>
</dbReference>
<proteinExistence type="predicted"/>
<evidence type="ECO:0000313" key="7">
    <source>
        <dbReference type="Proteomes" id="UP000749311"/>
    </source>
</evidence>
<evidence type="ECO:0000313" key="6">
    <source>
        <dbReference type="EMBL" id="NIH57037.1"/>
    </source>
</evidence>
<dbReference type="InterPro" id="IPR011330">
    <property type="entry name" value="Glyco_hydro/deAcase_b/a-brl"/>
</dbReference>
<dbReference type="Pfam" id="PF04794">
    <property type="entry name" value="YdjC"/>
    <property type="match status" value="1"/>
</dbReference>
<keyword evidence="4" id="KW-0460">Magnesium</keyword>
<keyword evidence="3 6" id="KW-0378">Hydrolase</keyword>
<dbReference type="InterPro" id="IPR006879">
    <property type="entry name" value="YdjC-like"/>
</dbReference>
<comment type="caution">
    <text evidence="6">The sequence shown here is derived from an EMBL/GenBank/DDBJ whole genome shotgun (WGS) entry which is preliminary data.</text>
</comment>
<sequence length="275" mass="30432">MKRIVLTADDYGLHPEVSRLIVGLLVDGLISSTTMIVSSPHARDAVSQYLASGADPARLRLHFNLTSPVEGPPWYPLATEHASLVGPDGAFHAHEPELEAKAESSEVIAELQAQFDWMETRGLKPAGIDVHRHIVYGLFGRGFLPEVLVFCSRRHLPFRLPKDPTLQFGHDFTTRHAAQLDAAVDAADTLQVPLPTVIASLPPGADREFTSYEEVLDRYLAILDAVPDDGVSEVFLHPIPSAQFGPQTHVWEARLLADPRFREALADFEVRPSWR</sequence>
<keyword evidence="2" id="KW-0479">Metal-binding</keyword>
<comment type="cofactor">
    <cofactor evidence="1">
        <name>Mg(2+)</name>
        <dbReference type="ChEBI" id="CHEBI:18420"/>
    </cofactor>
</comment>
<evidence type="ECO:0000256" key="5">
    <source>
        <dbReference type="ARBA" id="ARBA00023277"/>
    </source>
</evidence>
<evidence type="ECO:0000256" key="1">
    <source>
        <dbReference type="ARBA" id="ARBA00001946"/>
    </source>
</evidence>
<dbReference type="RefSeq" id="WP_167166433.1">
    <property type="nucleotide sequence ID" value="NZ_BAAAOO010000011.1"/>
</dbReference>
<evidence type="ECO:0000256" key="3">
    <source>
        <dbReference type="ARBA" id="ARBA00022801"/>
    </source>
</evidence>
<organism evidence="6 7">
    <name type="scientific">Brooklawnia cerclae</name>
    <dbReference type="NCBI Taxonomy" id="349934"/>
    <lineage>
        <taxon>Bacteria</taxon>
        <taxon>Bacillati</taxon>
        <taxon>Actinomycetota</taxon>
        <taxon>Actinomycetes</taxon>
        <taxon>Propionibacteriales</taxon>
        <taxon>Propionibacteriaceae</taxon>
        <taxon>Brooklawnia</taxon>
    </lineage>
</organism>
<dbReference type="SUPFAM" id="SSF88713">
    <property type="entry name" value="Glycoside hydrolase/deacetylase"/>
    <property type="match status" value="1"/>
</dbReference>
<dbReference type="Proteomes" id="UP000749311">
    <property type="component" value="Unassembled WGS sequence"/>
</dbReference>
<dbReference type="PANTHER" id="PTHR31609:SF1">
    <property type="entry name" value="CARBOHYDRATE DEACETYLASE"/>
    <property type="match status" value="1"/>
</dbReference>
<dbReference type="EMBL" id="JAAMOZ010000001">
    <property type="protein sequence ID" value="NIH57037.1"/>
    <property type="molecule type" value="Genomic_DNA"/>
</dbReference>
<keyword evidence="7" id="KW-1185">Reference proteome</keyword>